<keyword evidence="6" id="KW-1185">Reference proteome</keyword>
<gene>
    <name evidence="5" type="ORF">HK57_00113</name>
</gene>
<dbReference type="Proteomes" id="UP000053475">
    <property type="component" value="Unassembled WGS sequence"/>
</dbReference>
<dbReference type="InterPro" id="IPR023753">
    <property type="entry name" value="FAD/NAD-binding_dom"/>
</dbReference>
<dbReference type="PRINTS" id="PR00368">
    <property type="entry name" value="FADPNR"/>
</dbReference>
<proteinExistence type="inferred from homology"/>
<dbReference type="PANTHER" id="PTHR48105">
    <property type="entry name" value="THIOREDOXIN REDUCTASE 1-RELATED-RELATED"/>
    <property type="match status" value="1"/>
</dbReference>
<evidence type="ECO:0000256" key="1">
    <source>
        <dbReference type="ARBA" id="ARBA00009333"/>
    </source>
</evidence>
<reference evidence="5 6" key="1">
    <citation type="submission" date="2014-11" db="EMBL/GenBank/DDBJ databases">
        <title>Genomics derived discovery of secondary metabolites biosynthetic gene clusters in Aspergillus ustus.</title>
        <authorList>
            <person name="Pi B."/>
            <person name="Dai F."/>
            <person name="Song X."/>
            <person name="Zhu C."/>
            <person name="Li H."/>
            <person name="Yu D."/>
        </authorList>
    </citation>
    <scope>NUCLEOTIDE SEQUENCE [LARGE SCALE GENOMIC DNA]</scope>
    <source>
        <strain evidence="5 6">3.3904</strain>
    </source>
</reference>
<dbReference type="PRINTS" id="PR00469">
    <property type="entry name" value="PNDRDTASEII"/>
</dbReference>
<evidence type="ECO:0000259" key="4">
    <source>
        <dbReference type="Pfam" id="PF07992"/>
    </source>
</evidence>
<dbReference type="Gene3D" id="3.50.50.60">
    <property type="entry name" value="FAD/NAD(P)-binding domain"/>
    <property type="match status" value="2"/>
</dbReference>
<dbReference type="InterPro" id="IPR036188">
    <property type="entry name" value="FAD/NAD-bd_sf"/>
</dbReference>
<dbReference type="InterPro" id="IPR050097">
    <property type="entry name" value="Ferredoxin-NADP_redctase_2"/>
</dbReference>
<dbReference type="Pfam" id="PF07992">
    <property type="entry name" value="Pyr_redox_2"/>
    <property type="match status" value="1"/>
</dbReference>
<evidence type="ECO:0000256" key="3">
    <source>
        <dbReference type="ARBA" id="ARBA00023002"/>
    </source>
</evidence>
<comment type="caution">
    <text evidence="5">The sequence shown here is derived from an EMBL/GenBank/DDBJ whole genome shotgun (WGS) entry which is preliminary data.</text>
</comment>
<comment type="similarity">
    <text evidence="1">Belongs to the class-II pyridine nucleotide-disulfide oxidoreductase family.</text>
</comment>
<sequence>MASSETMYDALIVGSGPGGLAVALGLSRTHRRAAIFTKPGGAGFRNEGAEEMHNFLSRDGIAPEEFRKIATEQIKKYGTVDFIDAEIVAMEKTEAGPPSAFTVASKEGKVWRGRKLALAMGSIETLPDIEGYRENWPQNIFQCLFCDGHERSHLPGGILTFPSPMYTHMAQMMNLITTPASGPVTVFTDGPVPEAEAMQKALTQIKALKCNIETGKIVKLVPAQAPDVGVTVVLEGGKECKMGYLGHKPSTVLAGADMIAKLGVEIEDNPMLGPNIKVVDPTFSTSVRGVFVAGDAATPLKAAANAASSGSTAAAGIVQQILAEDMELLMAETKEE</sequence>
<feature type="domain" description="FAD/NAD(P)-binding" evidence="4">
    <location>
        <begin position="8"/>
        <end position="146"/>
    </location>
</feature>
<dbReference type="GO" id="GO:0097237">
    <property type="term" value="P:cellular response to toxic substance"/>
    <property type="evidence" value="ECO:0007669"/>
    <property type="project" value="UniProtKB-ARBA"/>
</dbReference>
<dbReference type="EMBL" id="JOMC01000195">
    <property type="protein sequence ID" value="KIA75394.1"/>
    <property type="molecule type" value="Genomic_DNA"/>
</dbReference>
<evidence type="ECO:0000256" key="2">
    <source>
        <dbReference type="ARBA" id="ARBA00022630"/>
    </source>
</evidence>
<evidence type="ECO:0000313" key="6">
    <source>
        <dbReference type="Proteomes" id="UP000053475"/>
    </source>
</evidence>
<keyword evidence="2" id="KW-0285">Flavoprotein</keyword>
<dbReference type="SUPFAM" id="SSF51905">
    <property type="entry name" value="FAD/NAD(P)-binding domain"/>
    <property type="match status" value="1"/>
</dbReference>
<protein>
    <submittedName>
        <fullName evidence="5">Thioredoxin reductase GliT</fullName>
    </submittedName>
</protein>
<dbReference type="AlphaFoldDB" id="A0A0C1EFF4"/>
<dbReference type="GO" id="GO:0016491">
    <property type="term" value="F:oxidoreductase activity"/>
    <property type="evidence" value="ECO:0007669"/>
    <property type="project" value="UniProtKB-KW"/>
</dbReference>
<accession>A0A0C1EFF4</accession>
<organism evidence="5 6">
    <name type="scientific">Aspergillus ustus</name>
    <dbReference type="NCBI Taxonomy" id="40382"/>
    <lineage>
        <taxon>Eukaryota</taxon>
        <taxon>Fungi</taxon>
        <taxon>Dikarya</taxon>
        <taxon>Ascomycota</taxon>
        <taxon>Pezizomycotina</taxon>
        <taxon>Eurotiomycetes</taxon>
        <taxon>Eurotiomycetidae</taxon>
        <taxon>Eurotiales</taxon>
        <taxon>Aspergillaceae</taxon>
        <taxon>Aspergillus</taxon>
        <taxon>Aspergillus subgen. Nidulantes</taxon>
    </lineage>
</organism>
<evidence type="ECO:0000313" key="5">
    <source>
        <dbReference type="EMBL" id="KIA75394.1"/>
    </source>
</evidence>
<name>A0A0C1EFF4_ASPUT</name>
<keyword evidence="3" id="KW-0560">Oxidoreductase</keyword>